<keyword evidence="4" id="KW-1185">Reference proteome</keyword>
<evidence type="ECO:0000313" key="3">
    <source>
        <dbReference type="EMBL" id="MQT12127.1"/>
    </source>
</evidence>
<organism evidence="3 4">
    <name type="scientific">Segnochrobactrum spirostomi</name>
    <dbReference type="NCBI Taxonomy" id="2608987"/>
    <lineage>
        <taxon>Bacteria</taxon>
        <taxon>Pseudomonadati</taxon>
        <taxon>Pseudomonadota</taxon>
        <taxon>Alphaproteobacteria</taxon>
        <taxon>Hyphomicrobiales</taxon>
        <taxon>Segnochrobactraceae</taxon>
        <taxon>Segnochrobactrum</taxon>
    </lineage>
</organism>
<evidence type="ECO:0000259" key="2">
    <source>
        <dbReference type="Pfam" id="PF00582"/>
    </source>
</evidence>
<sequence>MPATPWRRPTCHDRHPTHRPARLTPSAPFHSGPRRPLAPLSPPRRPASRGPRLRSAGWSSETDLQGRPMALRILAVLAEPGTARACLEAAAAAASVDPATTIEALCITEDPRGTGESAEEAAIQRLRDHFEGTPQARTEAVHAVYDDWLAGIAEEHHAQVTWRERAGDEGAVLVAEAPSADLLILARPHDISAHDAVHAAIFHAERPLLVPPDWVRTGGAPLARKIAIAWKSTPQAHRALVGAGPWLRAADEVRVFAVAPSVEVARCEECHHVLRDLGVKADTTLLPPGDGDVGDEILKAIGEWGADALVMGAFRHGAIMEAMLGGTTRTIFAKASLPIFTAH</sequence>
<dbReference type="Gene3D" id="3.40.50.12370">
    <property type="match status" value="1"/>
</dbReference>
<name>A0A6A7Y158_9HYPH</name>
<dbReference type="InterPro" id="IPR006016">
    <property type="entry name" value="UspA"/>
</dbReference>
<feature type="domain" description="UspA" evidence="2">
    <location>
        <begin position="290"/>
        <end position="339"/>
    </location>
</feature>
<evidence type="ECO:0000256" key="1">
    <source>
        <dbReference type="SAM" id="MobiDB-lite"/>
    </source>
</evidence>
<comment type="caution">
    <text evidence="3">The sequence shown here is derived from an EMBL/GenBank/DDBJ whole genome shotgun (WGS) entry which is preliminary data.</text>
</comment>
<dbReference type="Pfam" id="PF00582">
    <property type="entry name" value="Usp"/>
    <property type="match status" value="1"/>
</dbReference>
<dbReference type="EMBL" id="VWNA01000001">
    <property type="protein sequence ID" value="MQT12127.1"/>
    <property type="molecule type" value="Genomic_DNA"/>
</dbReference>
<evidence type="ECO:0000313" key="4">
    <source>
        <dbReference type="Proteomes" id="UP000332515"/>
    </source>
</evidence>
<protein>
    <submittedName>
        <fullName evidence="3">Universal stress protein</fullName>
    </submittedName>
</protein>
<dbReference type="SUPFAM" id="SSF52402">
    <property type="entry name" value="Adenine nucleotide alpha hydrolases-like"/>
    <property type="match status" value="2"/>
</dbReference>
<gene>
    <name evidence="3" type="ORF">F0357_05495</name>
</gene>
<proteinExistence type="predicted"/>
<reference evidence="3 4" key="1">
    <citation type="submission" date="2019-09" db="EMBL/GenBank/DDBJ databases">
        <title>Segnochrobactrum spirostomi gen. nov., sp. nov., isolated from the ciliate Spirostomum cf. yagiui and description of a novel family, Segnochrobactraceae fam. nov. within the order Rhizobiales of the class Alphaproteobacteria.</title>
        <authorList>
            <person name="Akter S."/>
            <person name="Shazib S.U.A."/>
            <person name="Shin M.K."/>
        </authorList>
    </citation>
    <scope>NUCLEOTIDE SEQUENCE [LARGE SCALE GENOMIC DNA]</scope>
    <source>
        <strain evidence="3 4">Sp-1</strain>
    </source>
</reference>
<dbReference type="Proteomes" id="UP000332515">
    <property type="component" value="Unassembled WGS sequence"/>
</dbReference>
<feature type="region of interest" description="Disordered" evidence="1">
    <location>
        <begin position="1"/>
        <end position="61"/>
    </location>
</feature>
<accession>A0A6A7Y158</accession>
<dbReference type="AlphaFoldDB" id="A0A6A7Y158"/>
<dbReference type="CDD" id="cd00293">
    <property type="entry name" value="USP-like"/>
    <property type="match status" value="1"/>
</dbReference>